<dbReference type="Proteomes" id="UP000234881">
    <property type="component" value="Unassembled WGS sequence"/>
</dbReference>
<feature type="active site" description="Nucleophile" evidence="8">
    <location>
        <position position="33"/>
    </location>
</feature>
<name>A0A2N5XN84_9HYPH</name>
<keyword evidence="12" id="KW-1185">Reference proteome</keyword>
<protein>
    <recommendedName>
        <fullName evidence="6 7">Thioredoxin</fullName>
    </recommendedName>
</protein>
<dbReference type="CDD" id="cd02947">
    <property type="entry name" value="TRX_family"/>
    <property type="match status" value="1"/>
</dbReference>
<feature type="active site" description="Nucleophile" evidence="8">
    <location>
        <position position="30"/>
    </location>
</feature>
<feature type="site" description="Contributes to redox potential value" evidence="8">
    <location>
        <position position="31"/>
    </location>
</feature>
<dbReference type="PROSITE" id="PS51352">
    <property type="entry name" value="THIOREDOXIN_2"/>
    <property type="match status" value="1"/>
</dbReference>
<dbReference type="InterPro" id="IPR005746">
    <property type="entry name" value="Thioredoxin"/>
</dbReference>
<dbReference type="InterPro" id="IPR036249">
    <property type="entry name" value="Thioredoxin-like_sf"/>
</dbReference>
<keyword evidence="2" id="KW-0813">Transport</keyword>
<organism evidence="11 12">
    <name type="scientific">Cohaesibacter celericrescens</name>
    <dbReference type="NCBI Taxonomy" id="2067669"/>
    <lineage>
        <taxon>Bacteria</taxon>
        <taxon>Pseudomonadati</taxon>
        <taxon>Pseudomonadota</taxon>
        <taxon>Alphaproteobacteria</taxon>
        <taxon>Hyphomicrobiales</taxon>
        <taxon>Cohaesibacteraceae</taxon>
    </lineage>
</organism>
<reference evidence="11 12" key="1">
    <citation type="submission" date="2018-01" db="EMBL/GenBank/DDBJ databases">
        <title>The draft genome sequence of Cohaesibacter sp. H1304.</title>
        <authorList>
            <person name="Wang N.-N."/>
            <person name="Du Z.-J."/>
        </authorList>
    </citation>
    <scope>NUCLEOTIDE SEQUENCE [LARGE SCALE GENOMIC DNA]</scope>
    <source>
        <strain evidence="11 12">H1304</strain>
    </source>
</reference>
<dbReference type="AlphaFoldDB" id="A0A2N5XN84"/>
<accession>A0A2N5XN84</accession>
<evidence type="ECO:0000256" key="1">
    <source>
        <dbReference type="ARBA" id="ARBA00008987"/>
    </source>
</evidence>
<dbReference type="RefSeq" id="WP_101535132.1">
    <property type="nucleotide sequence ID" value="NZ_JBFHIU010000028.1"/>
</dbReference>
<dbReference type="Gene3D" id="3.40.30.10">
    <property type="entry name" value="Glutaredoxin"/>
    <property type="match status" value="1"/>
</dbReference>
<gene>
    <name evidence="11" type="primary">trxA</name>
    <name evidence="11" type="ORF">C0081_17455</name>
</gene>
<evidence type="ECO:0000259" key="10">
    <source>
        <dbReference type="PROSITE" id="PS51352"/>
    </source>
</evidence>
<evidence type="ECO:0000256" key="3">
    <source>
        <dbReference type="ARBA" id="ARBA00022982"/>
    </source>
</evidence>
<dbReference type="EMBL" id="PKUQ01000042">
    <property type="protein sequence ID" value="PLW75890.1"/>
    <property type="molecule type" value="Genomic_DNA"/>
</dbReference>
<dbReference type="GO" id="GO:0005737">
    <property type="term" value="C:cytoplasm"/>
    <property type="evidence" value="ECO:0007669"/>
    <property type="project" value="TreeGrafter"/>
</dbReference>
<evidence type="ECO:0000313" key="11">
    <source>
        <dbReference type="EMBL" id="PLW75890.1"/>
    </source>
</evidence>
<dbReference type="InterPro" id="IPR013766">
    <property type="entry name" value="Thioredoxin_domain"/>
</dbReference>
<evidence type="ECO:0000256" key="6">
    <source>
        <dbReference type="NCBIfam" id="TIGR01068"/>
    </source>
</evidence>
<keyword evidence="5 9" id="KW-0676">Redox-active center</keyword>
<dbReference type="PANTHER" id="PTHR45663:SF11">
    <property type="entry name" value="GEO12009P1"/>
    <property type="match status" value="1"/>
</dbReference>
<evidence type="ECO:0000256" key="4">
    <source>
        <dbReference type="ARBA" id="ARBA00023157"/>
    </source>
</evidence>
<feature type="disulfide bond" description="Redox-active" evidence="9">
    <location>
        <begin position="30"/>
        <end position="33"/>
    </location>
</feature>
<comment type="caution">
    <text evidence="11">The sequence shown here is derived from an EMBL/GenBank/DDBJ whole genome shotgun (WGS) entry which is preliminary data.</text>
</comment>
<dbReference type="OrthoDB" id="9790390at2"/>
<evidence type="ECO:0000256" key="2">
    <source>
        <dbReference type="ARBA" id="ARBA00022448"/>
    </source>
</evidence>
<comment type="similarity">
    <text evidence="1 7">Belongs to the thioredoxin family.</text>
</comment>
<evidence type="ECO:0000256" key="8">
    <source>
        <dbReference type="PIRSR" id="PIRSR000077-1"/>
    </source>
</evidence>
<dbReference type="SUPFAM" id="SSF52833">
    <property type="entry name" value="Thioredoxin-like"/>
    <property type="match status" value="1"/>
</dbReference>
<dbReference type="Pfam" id="PF00085">
    <property type="entry name" value="Thioredoxin"/>
    <property type="match status" value="1"/>
</dbReference>
<dbReference type="PROSITE" id="PS00194">
    <property type="entry name" value="THIOREDOXIN_1"/>
    <property type="match status" value="1"/>
</dbReference>
<feature type="domain" description="Thioredoxin" evidence="10">
    <location>
        <begin position="1"/>
        <end position="105"/>
    </location>
</feature>
<dbReference type="InterPro" id="IPR017937">
    <property type="entry name" value="Thioredoxin_CS"/>
</dbReference>
<evidence type="ECO:0000256" key="9">
    <source>
        <dbReference type="PIRSR" id="PIRSR000077-4"/>
    </source>
</evidence>
<dbReference type="FunFam" id="3.40.30.10:FF:000001">
    <property type="entry name" value="Thioredoxin"/>
    <property type="match status" value="1"/>
</dbReference>
<dbReference type="NCBIfam" id="TIGR01068">
    <property type="entry name" value="thioredoxin"/>
    <property type="match status" value="1"/>
</dbReference>
<proteinExistence type="inferred from homology"/>
<feature type="site" description="Contributes to redox potential value" evidence="8">
    <location>
        <position position="32"/>
    </location>
</feature>
<evidence type="ECO:0000256" key="5">
    <source>
        <dbReference type="ARBA" id="ARBA00023284"/>
    </source>
</evidence>
<keyword evidence="4 9" id="KW-1015">Disulfide bond</keyword>
<dbReference type="PANTHER" id="PTHR45663">
    <property type="entry name" value="GEO12009P1"/>
    <property type="match status" value="1"/>
</dbReference>
<dbReference type="PRINTS" id="PR00421">
    <property type="entry name" value="THIOREDOXIN"/>
</dbReference>
<dbReference type="PIRSF" id="PIRSF000077">
    <property type="entry name" value="Thioredoxin"/>
    <property type="match status" value="1"/>
</dbReference>
<keyword evidence="3" id="KW-0249">Electron transport</keyword>
<feature type="site" description="Deprotonates C-terminal active site Cys" evidence="8">
    <location>
        <position position="24"/>
    </location>
</feature>
<evidence type="ECO:0000313" key="12">
    <source>
        <dbReference type="Proteomes" id="UP000234881"/>
    </source>
</evidence>
<sequence length="105" mass="11145">MAIVNATDANFAEEIKGDVPVVVDFWAEWCGPCKMIAPILSEIDTDKAGAVKIVKVNVDENPNTAAQFGVRSIPTLLLFKGGEAVAMKVGAAPKSDLEKWIETGA</sequence>
<dbReference type="GO" id="GO:0015035">
    <property type="term" value="F:protein-disulfide reductase activity"/>
    <property type="evidence" value="ECO:0007669"/>
    <property type="project" value="UniProtKB-UniRule"/>
</dbReference>
<evidence type="ECO:0000256" key="7">
    <source>
        <dbReference type="PIRNR" id="PIRNR000077"/>
    </source>
</evidence>